<keyword evidence="2" id="KW-0812">Transmembrane</keyword>
<dbReference type="InterPro" id="IPR000366">
    <property type="entry name" value="GPCR_STE2"/>
</dbReference>
<dbReference type="Gene3D" id="1.10.287.920">
    <property type="entry name" value="Pheromone alpha factor receptor"/>
    <property type="match status" value="1"/>
</dbReference>
<dbReference type="PANTHER" id="PTHR28009:SF1">
    <property type="entry name" value="PHEROMONE ALPHA FACTOR RECEPTOR"/>
    <property type="match status" value="1"/>
</dbReference>
<evidence type="ECO:0000313" key="4">
    <source>
        <dbReference type="Proteomes" id="UP001301958"/>
    </source>
</evidence>
<dbReference type="GO" id="GO:0004932">
    <property type="term" value="F:mating-type factor pheromone receptor activity"/>
    <property type="evidence" value="ECO:0007669"/>
    <property type="project" value="InterPro"/>
</dbReference>
<feature type="transmembrane region" description="Helical" evidence="2">
    <location>
        <begin position="214"/>
        <end position="235"/>
    </location>
</feature>
<sequence length="436" mass="47648">MTSNNTQPPTTGGGPNNSSTPFDPLNQVFYILGPDGQTQIPLTSSLVSSFYSVVASLSILYGTQIGACFIMLIVVLAMTPSARFKRLPTIISILSLTLNMIRMVLLSVFYPSTWTSFYTLFAMDYQFVPRSDYNTSVTATVVSIPVTMLIMAALFVQAWSMVQLWKAMYKWPVTAFSLGLVFTTIGFNFAGVVIQARSILYADLSMQILWVRQAYLILITVSICWFCFLFNIRLVMHMWSNRTILPSLKGLNAMDVLVITNGILMFVPVVFAGLEFARWDNYFESASLTQTSAIIVLPLGTLVAQRLAAPQWFNSSISPSTGRTGGSFNPTGSTNHTGRPLLMSQNTNNTYNYGGMQQPVGITSHVVAEPYRRGSAGSEKGGRVHHSEGGYGGNSGGAGVRIERRVERHEESLTGSGSGSRSRRGSLSPTTGNMEC</sequence>
<feature type="transmembrane region" description="Helical" evidence="2">
    <location>
        <begin position="171"/>
        <end position="194"/>
    </location>
</feature>
<feature type="compositionally biased region" description="Gly residues" evidence="1">
    <location>
        <begin position="389"/>
        <end position="399"/>
    </location>
</feature>
<feature type="region of interest" description="Disordered" evidence="1">
    <location>
        <begin position="373"/>
        <end position="436"/>
    </location>
</feature>
<feature type="compositionally biased region" description="Low complexity" evidence="1">
    <location>
        <begin position="425"/>
        <end position="436"/>
    </location>
</feature>
<keyword evidence="2" id="KW-0472">Membrane</keyword>
<evidence type="ECO:0000256" key="2">
    <source>
        <dbReference type="SAM" id="Phobius"/>
    </source>
</evidence>
<feature type="compositionally biased region" description="Basic and acidic residues" evidence="1">
    <location>
        <begin position="401"/>
        <end position="412"/>
    </location>
</feature>
<reference evidence="3" key="1">
    <citation type="journal article" date="2023" name="Mol. Phylogenet. Evol.">
        <title>Genome-scale phylogeny and comparative genomics of the fungal order Sordariales.</title>
        <authorList>
            <person name="Hensen N."/>
            <person name="Bonometti L."/>
            <person name="Westerberg I."/>
            <person name="Brannstrom I.O."/>
            <person name="Guillou S."/>
            <person name="Cros-Aarteil S."/>
            <person name="Calhoun S."/>
            <person name="Haridas S."/>
            <person name="Kuo A."/>
            <person name="Mondo S."/>
            <person name="Pangilinan J."/>
            <person name="Riley R."/>
            <person name="LaButti K."/>
            <person name="Andreopoulos B."/>
            <person name="Lipzen A."/>
            <person name="Chen C."/>
            <person name="Yan M."/>
            <person name="Daum C."/>
            <person name="Ng V."/>
            <person name="Clum A."/>
            <person name="Steindorff A."/>
            <person name="Ohm R.A."/>
            <person name="Martin F."/>
            <person name="Silar P."/>
            <person name="Natvig D.O."/>
            <person name="Lalanne C."/>
            <person name="Gautier V."/>
            <person name="Ament-Velasquez S.L."/>
            <person name="Kruys A."/>
            <person name="Hutchinson M.I."/>
            <person name="Powell A.J."/>
            <person name="Barry K."/>
            <person name="Miller A.N."/>
            <person name="Grigoriev I.V."/>
            <person name="Debuchy R."/>
            <person name="Gladieux P."/>
            <person name="Hiltunen Thoren M."/>
            <person name="Johannesson H."/>
        </authorList>
    </citation>
    <scope>NUCLEOTIDE SEQUENCE</scope>
    <source>
        <strain evidence="3">CBS 990.96</strain>
    </source>
</reference>
<evidence type="ECO:0000313" key="3">
    <source>
        <dbReference type="EMBL" id="KAK4222640.1"/>
    </source>
</evidence>
<feature type="transmembrane region" description="Helical" evidence="2">
    <location>
        <begin position="90"/>
        <end position="110"/>
    </location>
</feature>
<dbReference type="PANTHER" id="PTHR28009">
    <property type="entry name" value="PHEROMONE ALPHA FACTOR RECEPTOR"/>
    <property type="match status" value="1"/>
</dbReference>
<dbReference type="AlphaFoldDB" id="A0AAN7BGR2"/>
<gene>
    <name evidence="3" type="ORF">QBC38DRAFT_489383</name>
</gene>
<feature type="transmembrane region" description="Helical" evidence="2">
    <location>
        <begin position="137"/>
        <end position="159"/>
    </location>
</feature>
<feature type="transmembrane region" description="Helical" evidence="2">
    <location>
        <begin position="50"/>
        <end position="78"/>
    </location>
</feature>
<organism evidence="3 4">
    <name type="scientific">Podospora fimiseda</name>
    <dbReference type="NCBI Taxonomy" id="252190"/>
    <lineage>
        <taxon>Eukaryota</taxon>
        <taxon>Fungi</taxon>
        <taxon>Dikarya</taxon>
        <taxon>Ascomycota</taxon>
        <taxon>Pezizomycotina</taxon>
        <taxon>Sordariomycetes</taxon>
        <taxon>Sordariomycetidae</taxon>
        <taxon>Sordariales</taxon>
        <taxon>Podosporaceae</taxon>
        <taxon>Podospora</taxon>
    </lineage>
</organism>
<dbReference type="EMBL" id="MU865461">
    <property type="protein sequence ID" value="KAK4222640.1"/>
    <property type="molecule type" value="Genomic_DNA"/>
</dbReference>
<protein>
    <submittedName>
        <fullName evidence="3">Fungal pheromone mating factor STE2 GPCR-domain-containing protein</fullName>
    </submittedName>
</protein>
<dbReference type="Proteomes" id="UP001301958">
    <property type="component" value="Unassembled WGS sequence"/>
</dbReference>
<evidence type="ECO:0000256" key="1">
    <source>
        <dbReference type="SAM" id="MobiDB-lite"/>
    </source>
</evidence>
<feature type="region of interest" description="Disordered" evidence="1">
    <location>
        <begin position="318"/>
        <end position="350"/>
    </location>
</feature>
<dbReference type="PRINTS" id="PR00250">
    <property type="entry name" value="GPCRSTE2"/>
</dbReference>
<comment type="caution">
    <text evidence="3">The sequence shown here is derived from an EMBL/GenBank/DDBJ whole genome shotgun (WGS) entry which is preliminary data.</text>
</comment>
<accession>A0AAN7BGR2</accession>
<reference evidence="3" key="2">
    <citation type="submission" date="2023-05" db="EMBL/GenBank/DDBJ databases">
        <authorList>
            <consortium name="Lawrence Berkeley National Laboratory"/>
            <person name="Steindorff A."/>
            <person name="Hensen N."/>
            <person name="Bonometti L."/>
            <person name="Westerberg I."/>
            <person name="Brannstrom I.O."/>
            <person name="Guillou S."/>
            <person name="Cros-Aarteil S."/>
            <person name="Calhoun S."/>
            <person name="Haridas S."/>
            <person name="Kuo A."/>
            <person name="Mondo S."/>
            <person name="Pangilinan J."/>
            <person name="Riley R."/>
            <person name="Labutti K."/>
            <person name="Andreopoulos B."/>
            <person name="Lipzen A."/>
            <person name="Chen C."/>
            <person name="Yanf M."/>
            <person name="Daum C."/>
            <person name="Ng V."/>
            <person name="Clum A."/>
            <person name="Ohm R."/>
            <person name="Martin F."/>
            <person name="Silar P."/>
            <person name="Natvig D."/>
            <person name="Lalanne C."/>
            <person name="Gautier V."/>
            <person name="Ament-Velasquez S.L."/>
            <person name="Kruys A."/>
            <person name="Hutchinson M.I."/>
            <person name="Powell A.J."/>
            <person name="Barry K."/>
            <person name="Miller A.N."/>
            <person name="Grigoriev I.V."/>
            <person name="Debuchy R."/>
            <person name="Gladieux P."/>
            <person name="Thoren M.H."/>
            <person name="Johannesson H."/>
        </authorList>
    </citation>
    <scope>NUCLEOTIDE SEQUENCE</scope>
    <source>
        <strain evidence="3">CBS 990.96</strain>
    </source>
</reference>
<keyword evidence="2" id="KW-1133">Transmembrane helix</keyword>
<dbReference type="GO" id="GO:0038038">
    <property type="term" value="C:G protein-coupled receptor homodimeric complex"/>
    <property type="evidence" value="ECO:0007669"/>
    <property type="project" value="TreeGrafter"/>
</dbReference>
<dbReference type="GO" id="GO:0000750">
    <property type="term" value="P:pheromone-dependent signal transduction involved in conjugation with cellular fusion"/>
    <property type="evidence" value="ECO:0007669"/>
    <property type="project" value="TreeGrafter"/>
</dbReference>
<dbReference type="InterPro" id="IPR027458">
    <property type="entry name" value="STE2_TM1-TM2_sf"/>
</dbReference>
<dbReference type="CDD" id="cd14939">
    <property type="entry name" value="7tmD_STE2"/>
    <property type="match status" value="1"/>
</dbReference>
<keyword evidence="4" id="KW-1185">Reference proteome</keyword>
<dbReference type="Pfam" id="PF02116">
    <property type="entry name" value="STE2"/>
    <property type="match status" value="1"/>
</dbReference>
<name>A0AAN7BGR2_9PEZI</name>
<proteinExistence type="predicted"/>
<feature type="transmembrane region" description="Helical" evidence="2">
    <location>
        <begin position="256"/>
        <end position="274"/>
    </location>
</feature>